<keyword evidence="7" id="KW-1185">Reference proteome</keyword>
<dbReference type="PANTHER" id="PTHR11849">
    <property type="entry name" value="ETS"/>
    <property type="match status" value="1"/>
</dbReference>
<evidence type="ECO:0000256" key="3">
    <source>
        <dbReference type="RuleBase" id="RU004019"/>
    </source>
</evidence>
<dbReference type="PRINTS" id="PR00454">
    <property type="entry name" value="ETSDOMAIN"/>
</dbReference>
<feature type="compositionally biased region" description="Low complexity" evidence="4">
    <location>
        <begin position="278"/>
        <end position="291"/>
    </location>
</feature>
<keyword evidence="2 3" id="KW-0238">DNA-binding</keyword>
<dbReference type="OrthoDB" id="5953003at2759"/>
<protein>
    <recommendedName>
        <fullName evidence="5">ETS domain-containing protein</fullName>
    </recommendedName>
</protein>
<organism evidence="6 7">
    <name type="scientific">Clytia hemisphaerica</name>
    <dbReference type="NCBI Taxonomy" id="252671"/>
    <lineage>
        <taxon>Eukaryota</taxon>
        <taxon>Metazoa</taxon>
        <taxon>Cnidaria</taxon>
        <taxon>Hydrozoa</taxon>
        <taxon>Hydroidolina</taxon>
        <taxon>Leptothecata</taxon>
        <taxon>Obeliida</taxon>
        <taxon>Clytiidae</taxon>
        <taxon>Clytia</taxon>
    </lineage>
</organism>
<dbReference type="InterPro" id="IPR000418">
    <property type="entry name" value="Ets_dom"/>
</dbReference>
<evidence type="ECO:0000256" key="2">
    <source>
        <dbReference type="ARBA" id="ARBA00023125"/>
    </source>
</evidence>
<evidence type="ECO:0000313" key="6">
    <source>
        <dbReference type="EnsemblMetazoa" id="CLYHEMP008967.1"/>
    </source>
</evidence>
<dbReference type="Proteomes" id="UP000594262">
    <property type="component" value="Unplaced"/>
</dbReference>
<dbReference type="GO" id="GO:0030154">
    <property type="term" value="P:cell differentiation"/>
    <property type="evidence" value="ECO:0007669"/>
    <property type="project" value="TreeGrafter"/>
</dbReference>
<dbReference type="InterPro" id="IPR036390">
    <property type="entry name" value="WH_DNA-bd_sf"/>
</dbReference>
<evidence type="ECO:0000256" key="1">
    <source>
        <dbReference type="ARBA" id="ARBA00005562"/>
    </source>
</evidence>
<comment type="similarity">
    <text evidence="1 3">Belongs to the ETS family.</text>
</comment>
<feature type="compositionally biased region" description="Polar residues" evidence="4">
    <location>
        <begin position="251"/>
        <end position="268"/>
    </location>
</feature>
<feature type="region of interest" description="Disordered" evidence="4">
    <location>
        <begin position="236"/>
        <end position="299"/>
    </location>
</feature>
<feature type="domain" description="ETS" evidence="5">
    <location>
        <begin position="124"/>
        <end position="205"/>
    </location>
</feature>
<evidence type="ECO:0000259" key="5">
    <source>
        <dbReference type="PROSITE" id="PS50061"/>
    </source>
</evidence>
<feature type="region of interest" description="Disordered" evidence="4">
    <location>
        <begin position="416"/>
        <end position="465"/>
    </location>
</feature>
<dbReference type="EnsemblMetazoa" id="CLYHEMT008967.1">
    <property type="protein sequence ID" value="CLYHEMP008967.1"/>
    <property type="gene ID" value="CLYHEMG008967"/>
</dbReference>
<evidence type="ECO:0000313" key="7">
    <source>
        <dbReference type="Proteomes" id="UP000594262"/>
    </source>
</evidence>
<feature type="compositionally biased region" description="Polar residues" evidence="4">
    <location>
        <begin position="455"/>
        <end position="465"/>
    </location>
</feature>
<dbReference type="PANTHER" id="PTHR11849:SF302">
    <property type="entry name" value="ETS DOMAIN-CONTAINING PROTEIN-RELATED"/>
    <property type="match status" value="1"/>
</dbReference>
<dbReference type="SUPFAM" id="SSF46785">
    <property type="entry name" value="Winged helix' DNA-binding domain"/>
    <property type="match status" value="1"/>
</dbReference>
<comment type="subcellular location">
    <subcellularLocation>
        <location evidence="3">Nucleus</location>
    </subcellularLocation>
</comment>
<sequence>MTKTMMFNTIQYSFMSNQSTTSSAFDQICCFEDMVKPYDPEIEGFDDALNFPEIKTEIKTECEINQPTQPEPSSMLALATLKVDPVADDTSEDHKQDITAIKNSTEDLETEDLKNEKNDKLCRLYLWYFLLELLGIEGTENIISWTNKETLEFKIHDAKRLAVMWGNMHGRENMTYAKFSRALRYHYKKGVLQKVHKKRYCYQFLRCAKVKYVMEENATKNKVKFNAKVKQEVISNNKANEAKKQQKATNGSTNITKKSISKTDSTPQFLELPRPESRTSFSSDETSSHTSELPEDFEMEDVSTMDLNIAEYLTSGDLTRDVPDIRVQDLVEEMQASDQMIMNNTSPSTSCIDQNSYTFYQESQPQSRYISFYQQTYQQNVPDNQQQLSTTTSSYMQHMRQQQQQEPVMESTFLRQPSTTSGYMQQMRQQQQEQQQPTMESTFLSQQQQQRSEMESTFLQQQQQPTIPDLSTQISSLDYMSSCALPSFGLDNSNLTTPSIFNPFSSVDTPTTCGTGINLNQNSLSSIDLSFISESMNLYNN</sequence>
<dbReference type="InterPro" id="IPR036388">
    <property type="entry name" value="WH-like_DNA-bd_sf"/>
</dbReference>
<dbReference type="GO" id="GO:0005634">
    <property type="term" value="C:nucleus"/>
    <property type="evidence" value="ECO:0007669"/>
    <property type="project" value="UniProtKB-SubCell"/>
</dbReference>
<dbReference type="InterPro" id="IPR046328">
    <property type="entry name" value="ETS_fam"/>
</dbReference>
<dbReference type="Gene3D" id="1.10.10.10">
    <property type="entry name" value="Winged helix-like DNA-binding domain superfamily/Winged helix DNA-binding domain"/>
    <property type="match status" value="1"/>
</dbReference>
<feature type="compositionally biased region" description="Low complexity" evidence="4">
    <location>
        <begin position="424"/>
        <end position="436"/>
    </location>
</feature>
<keyword evidence="3" id="KW-0539">Nucleus</keyword>
<name>A0A7M5WS65_9CNID</name>
<reference evidence="6" key="1">
    <citation type="submission" date="2021-01" db="UniProtKB">
        <authorList>
            <consortium name="EnsemblMetazoa"/>
        </authorList>
    </citation>
    <scope>IDENTIFICATION</scope>
</reference>
<dbReference type="PROSITE" id="PS50061">
    <property type="entry name" value="ETS_DOMAIN_3"/>
    <property type="match status" value="1"/>
</dbReference>
<dbReference type="GO" id="GO:0000981">
    <property type="term" value="F:DNA-binding transcription factor activity, RNA polymerase II-specific"/>
    <property type="evidence" value="ECO:0007669"/>
    <property type="project" value="TreeGrafter"/>
</dbReference>
<accession>A0A7M5WS65</accession>
<dbReference type="Pfam" id="PF00178">
    <property type="entry name" value="Ets"/>
    <property type="match status" value="1"/>
</dbReference>
<dbReference type="GO" id="GO:0043565">
    <property type="term" value="F:sequence-specific DNA binding"/>
    <property type="evidence" value="ECO:0007669"/>
    <property type="project" value="InterPro"/>
</dbReference>
<dbReference type="RefSeq" id="XP_066933539.1">
    <property type="nucleotide sequence ID" value="XM_067077438.1"/>
</dbReference>
<proteinExistence type="inferred from homology"/>
<dbReference type="SMART" id="SM00413">
    <property type="entry name" value="ETS"/>
    <property type="match status" value="1"/>
</dbReference>
<dbReference type="GeneID" id="136821205"/>
<evidence type="ECO:0000256" key="4">
    <source>
        <dbReference type="SAM" id="MobiDB-lite"/>
    </source>
</evidence>
<dbReference type="AlphaFoldDB" id="A0A7M5WS65"/>